<dbReference type="Pfam" id="PF19484">
    <property type="entry name" value="DUF6020"/>
    <property type="match status" value="1"/>
</dbReference>
<feature type="transmembrane region" description="Helical" evidence="1">
    <location>
        <begin position="50"/>
        <end position="67"/>
    </location>
</feature>
<dbReference type="RefSeq" id="WP_166009094.1">
    <property type="nucleotide sequence ID" value="NZ_CP049888.1"/>
</dbReference>
<keyword evidence="3" id="KW-1185">Reference proteome</keyword>
<dbReference type="InterPro" id="IPR046062">
    <property type="entry name" value="DUF6020"/>
</dbReference>
<protein>
    <recommendedName>
        <fullName evidence="4">Glycosyltransferase RgtA/B/C/D-like domain-containing protein</fullName>
    </recommendedName>
</protein>
<feature type="transmembrane region" description="Helical" evidence="1">
    <location>
        <begin position="228"/>
        <end position="247"/>
    </location>
</feature>
<dbReference type="AlphaFoldDB" id="A0A6G8AY17"/>
<feature type="transmembrane region" description="Helical" evidence="1">
    <location>
        <begin position="74"/>
        <end position="94"/>
    </location>
</feature>
<accession>A0A6G8AY17</accession>
<feature type="transmembrane region" description="Helical" evidence="1">
    <location>
        <begin position="106"/>
        <end position="129"/>
    </location>
</feature>
<keyword evidence="1" id="KW-0812">Transmembrane</keyword>
<gene>
    <name evidence="2" type="ORF">G7084_00625</name>
</gene>
<feature type="transmembrane region" description="Helical" evidence="1">
    <location>
        <begin position="548"/>
        <end position="570"/>
    </location>
</feature>
<feature type="transmembrane region" description="Helical" evidence="1">
    <location>
        <begin position="259"/>
        <end position="277"/>
    </location>
</feature>
<proteinExistence type="predicted"/>
<feature type="transmembrane region" description="Helical" evidence="1">
    <location>
        <begin position="9"/>
        <end position="30"/>
    </location>
</feature>
<evidence type="ECO:0000256" key="1">
    <source>
        <dbReference type="SAM" id="Phobius"/>
    </source>
</evidence>
<sequence length="630" mass="73029">MDLKLNSRLILKTVILSILFLLAGIIATSLPITKINQINNNNISDFFQMHWLLILIVILVVICSNFEQSGYIELVTGIFFGFLKVSAVFAHSYTNLKLPQFSEFQILIVTLLIVSYGIFYWRIILCLNVLIVKLRRIIKQNNAKLNLKWWYIVFILLLMWLPVMLVLAPGTTTFDGQRQMDEFFHTSVTSLNFRYMATNHHPWFATLWEGSLLKYGMQLFGGGINQGLLVHSLVLIIISLAAYTYLIMSIKKYFGPIQAILTTIFIGIFPHFINYAVLFEKTGWYQAFFIVFFVSVFRLSKADDQKINLILLVSSGILTSLFRSNGFMVVCATMLFVLLFLGRRLRNTFLWVGIIIPVLIWSNIFIPMMHVMPSSPAEKMNVQFQQVARIYSLHNSNISNSDKMSINAVLPIDNIKEYYQDDNGDNLKQIYPISSFLITDHDILKMRGNWDWYNKQSYKYNIKAFSIVWKKLILQYPEDAIMATIRNKSIDLSPGLDRGNDISLFTGGLTDYFVLANKWTPQYYKLFGNSKWVNTLQNYYNAWAQNPILSIFVNTGLYTWIIIALVFMWFRKKEWQNIPFILGITFSAMINFAGARNGDFRYCVPIVALLPLIILIYSEMMEYKMNRETV</sequence>
<keyword evidence="1" id="KW-0472">Membrane</keyword>
<evidence type="ECO:0000313" key="2">
    <source>
        <dbReference type="EMBL" id="QIL49958.1"/>
    </source>
</evidence>
<feature type="transmembrane region" description="Helical" evidence="1">
    <location>
        <begin position="600"/>
        <end position="618"/>
    </location>
</feature>
<name>A0A6G8AY17_9LACO</name>
<feature type="transmembrane region" description="Helical" evidence="1">
    <location>
        <begin position="321"/>
        <end position="342"/>
    </location>
</feature>
<dbReference type="EMBL" id="CP049888">
    <property type="protein sequence ID" value="QIL49958.1"/>
    <property type="molecule type" value="Genomic_DNA"/>
</dbReference>
<reference evidence="2 3" key="1">
    <citation type="submission" date="2020-03" db="EMBL/GenBank/DDBJ databases">
        <title>Weissella sp. nov., isolated from Cybister lewisianus.</title>
        <authorList>
            <person name="Hyun D.-W."/>
            <person name="Bae J.-W."/>
        </authorList>
    </citation>
    <scope>NUCLEOTIDE SEQUENCE [LARGE SCALE GENOMIC DNA]</scope>
    <source>
        <strain evidence="2 3">HDW19</strain>
    </source>
</reference>
<feature type="transmembrane region" description="Helical" evidence="1">
    <location>
        <begin position="348"/>
        <end position="366"/>
    </location>
</feature>
<evidence type="ECO:0008006" key="4">
    <source>
        <dbReference type="Google" id="ProtNLM"/>
    </source>
</evidence>
<organism evidence="2 3">
    <name type="scientific">Weissella coleopterorum</name>
    <dbReference type="NCBI Taxonomy" id="2714949"/>
    <lineage>
        <taxon>Bacteria</taxon>
        <taxon>Bacillati</taxon>
        <taxon>Bacillota</taxon>
        <taxon>Bacilli</taxon>
        <taxon>Lactobacillales</taxon>
        <taxon>Lactobacillaceae</taxon>
        <taxon>Weissella</taxon>
    </lineage>
</organism>
<dbReference type="KEGG" id="wco:G7084_00625"/>
<feature type="transmembrane region" description="Helical" evidence="1">
    <location>
        <begin position="149"/>
        <end position="168"/>
    </location>
</feature>
<dbReference type="Proteomes" id="UP000500741">
    <property type="component" value="Chromosome"/>
</dbReference>
<feature type="transmembrane region" description="Helical" evidence="1">
    <location>
        <begin position="576"/>
        <end position="593"/>
    </location>
</feature>
<keyword evidence="1" id="KW-1133">Transmembrane helix</keyword>
<evidence type="ECO:0000313" key="3">
    <source>
        <dbReference type="Proteomes" id="UP000500741"/>
    </source>
</evidence>